<feature type="region of interest" description="Disordered" evidence="1">
    <location>
        <begin position="27"/>
        <end position="50"/>
    </location>
</feature>
<dbReference type="Proteomes" id="UP000276864">
    <property type="component" value="Unassembled WGS sequence"/>
</dbReference>
<evidence type="ECO:0000313" key="3">
    <source>
        <dbReference type="EMBL" id="RMY28082.1"/>
    </source>
</evidence>
<dbReference type="Proteomes" id="UP000282582">
    <property type="component" value="Unassembled WGS sequence"/>
</dbReference>
<dbReference type="EMBL" id="QWIM01001154">
    <property type="protein sequence ID" value="RMY28082.1"/>
    <property type="molecule type" value="Genomic_DNA"/>
</dbReference>
<proteinExistence type="predicted"/>
<feature type="compositionally biased region" description="Polar residues" evidence="1">
    <location>
        <begin position="29"/>
        <end position="48"/>
    </location>
</feature>
<protein>
    <submittedName>
        <fullName evidence="3">Uncharacterized protein</fullName>
    </submittedName>
</protein>
<reference evidence="4 5" key="1">
    <citation type="journal article" date="2018" name="BMC Genomics">
        <title>Genomic evidence for intraspecific hybridization in a clonal and extremely halotolerant yeast.</title>
        <authorList>
            <person name="Gostincar C."/>
            <person name="Stajich J.E."/>
            <person name="Zupancic J."/>
            <person name="Zalar P."/>
            <person name="Gunde-Cimerman N."/>
        </authorList>
    </citation>
    <scope>NUCLEOTIDE SEQUENCE [LARGE SCALE GENOMIC DNA]</scope>
    <source>
        <strain evidence="3 4">EXF-6651</strain>
        <strain evidence="2 5">EXF-6654</strain>
    </source>
</reference>
<evidence type="ECO:0000313" key="5">
    <source>
        <dbReference type="Proteomes" id="UP000282582"/>
    </source>
</evidence>
<comment type="caution">
    <text evidence="3">The sequence shown here is derived from an EMBL/GenBank/DDBJ whole genome shotgun (WGS) entry which is preliminary data.</text>
</comment>
<dbReference type="EMBL" id="QWIK01000675">
    <property type="protein sequence ID" value="RMY02540.1"/>
    <property type="molecule type" value="Genomic_DNA"/>
</dbReference>
<sequence length="83" mass="9588">MNAHLPDPYFEVMPQDPHFQRPSWGYRQGSRTSTPIVCQPDTASSQQTLKHKALTDRGIDQMLEDARVDNKENDIEYMKPNGR</sequence>
<gene>
    <name evidence="3" type="ORF">D0866_09679</name>
    <name evidence="2" type="ORF">D0868_07917</name>
</gene>
<dbReference type="AlphaFoldDB" id="A0A3M7AKQ2"/>
<name>A0A3M7AKQ2_HORWE</name>
<organism evidence="3 4">
    <name type="scientific">Hortaea werneckii</name>
    <name type="common">Black yeast</name>
    <name type="synonym">Cladosporium werneckii</name>
    <dbReference type="NCBI Taxonomy" id="91943"/>
    <lineage>
        <taxon>Eukaryota</taxon>
        <taxon>Fungi</taxon>
        <taxon>Dikarya</taxon>
        <taxon>Ascomycota</taxon>
        <taxon>Pezizomycotina</taxon>
        <taxon>Dothideomycetes</taxon>
        <taxon>Dothideomycetidae</taxon>
        <taxon>Mycosphaerellales</taxon>
        <taxon>Teratosphaeriaceae</taxon>
        <taxon>Hortaea</taxon>
    </lineage>
</organism>
<accession>A0A3M7AKQ2</accession>
<evidence type="ECO:0000313" key="2">
    <source>
        <dbReference type="EMBL" id="RMY02540.1"/>
    </source>
</evidence>
<evidence type="ECO:0000256" key="1">
    <source>
        <dbReference type="SAM" id="MobiDB-lite"/>
    </source>
</evidence>
<evidence type="ECO:0000313" key="4">
    <source>
        <dbReference type="Proteomes" id="UP000276864"/>
    </source>
</evidence>